<keyword evidence="2" id="KW-1185">Reference proteome</keyword>
<protein>
    <submittedName>
        <fullName evidence="1">Uncharacterized protein</fullName>
    </submittedName>
</protein>
<name>A0A8H7ZW27_9FUNG</name>
<dbReference type="OrthoDB" id="409625at2759"/>
<comment type="caution">
    <text evidence="1">The sequence shown here is derived from an EMBL/GenBank/DDBJ whole genome shotgun (WGS) entry which is preliminary data.</text>
</comment>
<reference evidence="1 2" key="1">
    <citation type="journal article" name="Sci. Rep.">
        <title>Genome-scale phylogenetic analyses confirm Olpidium as the closest living zoosporic fungus to the non-flagellated, terrestrial fungi.</title>
        <authorList>
            <person name="Chang Y."/>
            <person name="Rochon D."/>
            <person name="Sekimoto S."/>
            <person name="Wang Y."/>
            <person name="Chovatia M."/>
            <person name="Sandor L."/>
            <person name="Salamov A."/>
            <person name="Grigoriev I.V."/>
            <person name="Stajich J.E."/>
            <person name="Spatafora J.W."/>
        </authorList>
    </citation>
    <scope>NUCLEOTIDE SEQUENCE [LARGE SCALE GENOMIC DNA]</scope>
    <source>
        <strain evidence="1">S191</strain>
    </source>
</reference>
<accession>A0A8H7ZW27</accession>
<dbReference type="EMBL" id="JAEFCI010005856">
    <property type="protein sequence ID" value="KAG5460053.1"/>
    <property type="molecule type" value="Genomic_DNA"/>
</dbReference>
<dbReference type="Proteomes" id="UP000673691">
    <property type="component" value="Unassembled WGS sequence"/>
</dbReference>
<dbReference type="AlphaFoldDB" id="A0A8H7ZW27"/>
<sequence length="85" mass="9305">MQIGPVPLLTKIRSREPEAPFAEPYREARFGPAEVGTGLQGLPRLGRLLANTEELVDGVSTNGTLGEVLIRCNNVLYVRGIEEEE</sequence>
<gene>
    <name evidence="1" type="ORF">BJ554DRAFT_7945</name>
</gene>
<evidence type="ECO:0000313" key="1">
    <source>
        <dbReference type="EMBL" id="KAG5460053.1"/>
    </source>
</evidence>
<organism evidence="1 2">
    <name type="scientific">Olpidium bornovanus</name>
    <dbReference type="NCBI Taxonomy" id="278681"/>
    <lineage>
        <taxon>Eukaryota</taxon>
        <taxon>Fungi</taxon>
        <taxon>Fungi incertae sedis</taxon>
        <taxon>Olpidiomycota</taxon>
        <taxon>Olpidiomycotina</taxon>
        <taxon>Olpidiomycetes</taxon>
        <taxon>Olpidiales</taxon>
        <taxon>Olpidiaceae</taxon>
        <taxon>Olpidium</taxon>
    </lineage>
</organism>
<dbReference type="Gene3D" id="2.30.30.100">
    <property type="match status" value="1"/>
</dbReference>
<evidence type="ECO:0000313" key="2">
    <source>
        <dbReference type="Proteomes" id="UP000673691"/>
    </source>
</evidence>
<proteinExistence type="predicted"/>